<dbReference type="InterPro" id="IPR036821">
    <property type="entry name" value="Peptide_deformylase_sf"/>
</dbReference>
<dbReference type="Proteomes" id="UP000783287">
    <property type="component" value="Unassembled WGS sequence"/>
</dbReference>
<organism evidence="3 4">
    <name type="scientific">Candidatus Dojkabacteria bacterium</name>
    <dbReference type="NCBI Taxonomy" id="2099670"/>
    <lineage>
        <taxon>Bacteria</taxon>
        <taxon>Candidatus Dojkabacteria</taxon>
    </lineage>
</organism>
<evidence type="ECO:0000256" key="2">
    <source>
        <dbReference type="HAMAP-Rule" id="MF_00163"/>
    </source>
</evidence>
<dbReference type="HAMAP" id="MF_00163">
    <property type="entry name" value="Pep_deformylase"/>
    <property type="match status" value="1"/>
</dbReference>
<keyword evidence="2" id="KW-0408">Iron</keyword>
<comment type="cofactor">
    <cofactor evidence="2">
        <name>Fe(2+)</name>
        <dbReference type="ChEBI" id="CHEBI:29033"/>
    </cofactor>
    <text evidence="2">Binds 1 Fe(2+) ion.</text>
</comment>
<reference evidence="3" key="1">
    <citation type="submission" date="2020-04" db="EMBL/GenBank/DDBJ databases">
        <authorList>
            <person name="Zhang T."/>
        </authorList>
    </citation>
    <scope>NUCLEOTIDE SEQUENCE</scope>
    <source>
        <strain evidence="3">HKST-UBA14</strain>
    </source>
</reference>
<feature type="binding site" evidence="2">
    <location>
        <position position="146"/>
    </location>
    <ligand>
        <name>Fe cation</name>
        <dbReference type="ChEBI" id="CHEBI:24875"/>
    </ligand>
</feature>
<dbReference type="EMBL" id="JAGQLK010000091">
    <property type="protein sequence ID" value="MCA9383571.1"/>
    <property type="molecule type" value="Genomic_DNA"/>
</dbReference>
<protein>
    <recommendedName>
        <fullName evidence="2">Peptide deformylase</fullName>
        <shortName evidence="2">PDF</shortName>
        <ecNumber evidence="2">3.5.1.88</ecNumber>
    </recommendedName>
    <alternativeName>
        <fullName evidence="2">Polypeptide deformylase</fullName>
    </alternativeName>
</protein>
<dbReference type="PRINTS" id="PR01576">
    <property type="entry name" value="PDEFORMYLASE"/>
</dbReference>
<comment type="catalytic activity">
    <reaction evidence="2">
        <text>N-terminal N-formyl-L-methionyl-[peptide] + H2O = N-terminal L-methionyl-[peptide] + formate</text>
        <dbReference type="Rhea" id="RHEA:24420"/>
        <dbReference type="Rhea" id="RHEA-COMP:10639"/>
        <dbReference type="Rhea" id="RHEA-COMP:10640"/>
        <dbReference type="ChEBI" id="CHEBI:15377"/>
        <dbReference type="ChEBI" id="CHEBI:15740"/>
        <dbReference type="ChEBI" id="CHEBI:49298"/>
        <dbReference type="ChEBI" id="CHEBI:64731"/>
        <dbReference type="EC" id="3.5.1.88"/>
    </reaction>
</comment>
<evidence type="ECO:0000313" key="4">
    <source>
        <dbReference type="Proteomes" id="UP000783287"/>
    </source>
</evidence>
<dbReference type="GO" id="GO:0046872">
    <property type="term" value="F:metal ion binding"/>
    <property type="evidence" value="ECO:0007669"/>
    <property type="project" value="UniProtKB-KW"/>
</dbReference>
<dbReference type="GO" id="GO:0042586">
    <property type="term" value="F:peptide deformylase activity"/>
    <property type="evidence" value="ECO:0007669"/>
    <property type="project" value="UniProtKB-UniRule"/>
</dbReference>
<dbReference type="Pfam" id="PF01327">
    <property type="entry name" value="Pep_deformylase"/>
    <property type="match status" value="1"/>
</dbReference>
<keyword evidence="2" id="KW-0648">Protein biosynthesis</keyword>
<feature type="binding site" evidence="2">
    <location>
        <position position="142"/>
    </location>
    <ligand>
        <name>Fe cation</name>
        <dbReference type="ChEBI" id="CHEBI:24875"/>
    </ligand>
</feature>
<evidence type="ECO:0000313" key="3">
    <source>
        <dbReference type="EMBL" id="MCA9383571.1"/>
    </source>
</evidence>
<dbReference type="CDD" id="cd00487">
    <property type="entry name" value="Pep_deformylase"/>
    <property type="match status" value="1"/>
</dbReference>
<feature type="active site" evidence="2">
    <location>
        <position position="143"/>
    </location>
</feature>
<proteinExistence type="inferred from homology"/>
<keyword evidence="2 3" id="KW-0378">Hydrolase</keyword>
<dbReference type="SUPFAM" id="SSF56420">
    <property type="entry name" value="Peptide deformylase"/>
    <property type="match status" value="1"/>
</dbReference>
<dbReference type="PANTHER" id="PTHR10458">
    <property type="entry name" value="PEPTIDE DEFORMYLASE"/>
    <property type="match status" value="1"/>
</dbReference>
<dbReference type="PANTHER" id="PTHR10458:SF22">
    <property type="entry name" value="PEPTIDE DEFORMYLASE"/>
    <property type="match status" value="1"/>
</dbReference>
<dbReference type="AlphaFoldDB" id="A0A955L5V0"/>
<keyword evidence="2" id="KW-0479">Metal-binding</keyword>
<evidence type="ECO:0000256" key="1">
    <source>
        <dbReference type="ARBA" id="ARBA00010759"/>
    </source>
</evidence>
<dbReference type="NCBIfam" id="TIGR00079">
    <property type="entry name" value="pept_deformyl"/>
    <property type="match status" value="1"/>
</dbReference>
<comment type="caution">
    <text evidence="3">The sequence shown here is derived from an EMBL/GenBank/DDBJ whole genome shotgun (WGS) entry which is preliminary data.</text>
</comment>
<comment type="function">
    <text evidence="2">Removes the formyl group from the N-terminal Met of newly synthesized proteins. Requires at least a dipeptide for an efficient rate of reaction. N-terminal L-methionine is a prerequisite for activity but the enzyme has broad specificity at other positions.</text>
</comment>
<dbReference type="InterPro" id="IPR023635">
    <property type="entry name" value="Peptide_deformylase"/>
</dbReference>
<accession>A0A955L5V0</accession>
<gene>
    <name evidence="2 3" type="primary">def</name>
    <name evidence="3" type="ORF">KC909_04340</name>
</gene>
<name>A0A955L5V0_9BACT</name>
<dbReference type="GO" id="GO:0006412">
    <property type="term" value="P:translation"/>
    <property type="evidence" value="ECO:0007669"/>
    <property type="project" value="UniProtKB-UniRule"/>
</dbReference>
<sequence>MAIRPIIKQGNSKLKEHNIEIASFGTEQLKSLVQDMIDTMRNADLIGLAAPQIAENFQVFITEPRETASRKGDQVDELRVFINPQLLELTGEEKIIYEGCGCVDNLFGPVSRKELVTIEAYDVDGNKFTMKADGILGRVMLHELDHLNGLEFTNHSPEESLVSRDDYIANIRNSEQQLKNSIISIKEYHRN</sequence>
<feature type="binding site" evidence="2">
    <location>
        <position position="100"/>
    </location>
    <ligand>
        <name>Fe cation</name>
        <dbReference type="ChEBI" id="CHEBI:24875"/>
    </ligand>
</feature>
<reference evidence="3" key="2">
    <citation type="journal article" date="2021" name="Microbiome">
        <title>Successional dynamics and alternative stable states in a saline activated sludge microbial community over 9 years.</title>
        <authorList>
            <person name="Wang Y."/>
            <person name="Ye J."/>
            <person name="Ju F."/>
            <person name="Liu L."/>
            <person name="Boyd J.A."/>
            <person name="Deng Y."/>
            <person name="Parks D.H."/>
            <person name="Jiang X."/>
            <person name="Yin X."/>
            <person name="Woodcroft B.J."/>
            <person name="Tyson G.W."/>
            <person name="Hugenholtz P."/>
            <person name="Polz M.F."/>
            <person name="Zhang T."/>
        </authorList>
    </citation>
    <scope>NUCLEOTIDE SEQUENCE</scope>
    <source>
        <strain evidence="3">HKST-UBA14</strain>
    </source>
</reference>
<dbReference type="EC" id="3.5.1.88" evidence="2"/>
<dbReference type="Gene3D" id="3.90.45.10">
    <property type="entry name" value="Peptide deformylase"/>
    <property type="match status" value="1"/>
</dbReference>
<dbReference type="PIRSF" id="PIRSF004749">
    <property type="entry name" value="Pep_def"/>
    <property type="match status" value="1"/>
</dbReference>
<comment type="similarity">
    <text evidence="1 2">Belongs to the polypeptide deformylase family.</text>
</comment>